<dbReference type="Gene3D" id="1.10.3300.10">
    <property type="entry name" value="Jann2411-like domain"/>
    <property type="match status" value="1"/>
</dbReference>
<organism evidence="2 3">
    <name type="scientific">Streptantibioticus cattleyicolor (strain ATCC 35852 / DSM 46488 / JCM 4925 / NBRC 14057 / NRRL 8057)</name>
    <name type="common">Streptomyces cattleya</name>
    <dbReference type="NCBI Taxonomy" id="1003195"/>
    <lineage>
        <taxon>Bacteria</taxon>
        <taxon>Bacillati</taxon>
        <taxon>Actinomycetota</taxon>
        <taxon>Actinomycetes</taxon>
        <taxon>Kitasatosporales</taxon>
        <taxon>Streptomycetaceae</taxon>
        <taxon>Streptantibioticus</taxon>
    </lineage>
</organism>
<dbReference type="PANTHER" id="PTHR35525">
    <property type="entry name" value="BLL6575 PROTEIN"/>
    <property type="match status" value="1"/>
</dbReference>
<evidence type="ECO:0000313" key="3">
    <source>
        <dbReference type="Proteomes" id="UP000007842"/>
    </source>
</evidence>
<feature type="domain" description="Zinc finger CGNR" evidence="1">
    <location>
        <begin position="146"/>
        <end position="188"/>
    </location>
</feature>
<dbReference type="InterPro" id="IPR021005">
    <property type="entry name" value="Znf_CGNR"/>
</dbReference>
<proteinExistence type="predicted"/>
<dbReference type="PANTHER" id="PTHR35525:SF3">
    <property type="entry name" value="BLL6575 PROTEIN"/>
    <property type="match status" value="1"/>
</dbReference>
<gene>
    <name evidence="2" type="ordered locus">SCATT_p10390</name>
</gene>
<sequence>MLFDSHMAVLLDAAVSLVNALTDGAARGKPYTAPRGAQLPGAVAAALDVPAADRHLLGHEQSRQLADTAARLRVVFEAVQAGRLDDAAGTLNALLRSTGARPQLDRATGEPWQVHFHGADDSLAVGWGAGCATGLAMLIGGGLAGRLGVCQAVRCDRVYVDTSRNAARQFCGTACQSRAKTAAFRARRAGRAEPGGTADAIRG</sequence>
<protein>
    <recommendedName>
        <fullName evidence="1">Zinc finger CGNR domain-containing protein</fullName>
    </recommendedName>
</protein>
<keyword evidence="2" id="KW-0614">Plasmid</keyword>
<dbReference type="HOGENOM" id="CLU_087298_1_0_11"/>
<dbReference type="Pfam" id="PF11706">
    <property type="entry name" value="zf-CGNR"/>
    <property type="match status" value="1"/>
</dbReference>
<dbReference type="KEGG" id="scy:SCATT_p10390"/>
<evidence type="ECO:0000259" key="1">
    <source>
        <dbReference type="Pfam" id="PF11706"/>
    </source>
</evidence>
<dbReference type="AlphaFoldDB" id="G8XE78"/>
<dbReference type="PATRIC" id="fig|1003195.29.peg.6836"/>
<keyword evidence="3" id="KW-1185">Reference proteome</keyword>
<evidence type="ECO:0000313" key="2">
    <source>
        <dbReference type="EMBL" id="AEW99232.1"/>
    </source>
</evidence>
<geneLocation type="plasmid" evidence="2 3">
    <name>pSCATT</name>
</geneLocation>
<dbReference type="InterPro" id="IPR023286">
    <property type="entry name" value="ABATE_dom_sf"/>
</dbReference>
<dbReference type="Proteomes" id="UP000007842">
    <property type="component" value="Plasmid pSCATT"/>
</dbReference>
<dbReference type="SUPFAM" id="SSF160904">
    <property type="entry name" value="Jann2411-like"/>
    <property type="match status" value="1"/>
</dbReference>
<dbReference type="EMBL" id="CP003229">
    <property type="protein sequence ID" value="AEW99232.1"/>
    <property type="molecule type" value="Genomic_DNA"/>
</dbReference>
<accession>G8XE78</accession>
<reference evidence="3" key="1">
    <citation type="submission" date="2011-12" db="EMBL/GenBank/DDBJ databases">
        <title>Complete genome sequence of Streptomyces cattleya strain DSM 46488.</title>
        <authorList>
            <person name="Ou H.-Y."/>
            <person name="Li P."/>
            <person name="Zhao C."/>
            <person name="O'Hagan D."/>
            <person name="Deng Z."/>
        </authorList>
    </citation>
    <scope>NUCLEOTIDE SEQUENCE [LARGE SCALE GENOMIC DNA]</scope>
    <source>
        <strain evidence="3">ATCC 35852 / DSM 46488 / JCM 4925 / NBRC 14057 / NRRL 8057</strain>
        <plasmid evidence="3">Plasmid pSCATT</plasmid>
    </source>
</reference>
<name>G8XE78_STREN</name>
<dbReference type="InterPro" id="IPR010852">
    <property type="entry name" value="ABATE"/>
</dbReference>